<sequence>MVICIFENHENNEIIAVCSNPGCIKRRLVCFQCIIDFHNDHNKDLKQMAKLISWKSTLMQAYTAIQNHYNMVQQYLKLLQGFISISEFDRNQSFENLNYHQMEDDINSLLCFDQFQENISNISNEITKNIISLTPIFKSAVQIFSSIKQETVQIEAKSSTQLKISFSNQMKHEDIIIENDGKSARSISQKYYQNNFVVCEPLIPKKGSYSFSFKIGGWVMIGVCDIEKIKQQKFIVTLDEIPQIHCYMIENDGTSYSSFENQEKRQKSFTYSEYDIIQVLIDFELKIIKWIKPQTKESFQMKINPSTSNLFPCLALGQAWVEVINQ</sequence>
<proteinExistence type="predicted"/>
<comment type="caution">
    <text evidence="1">The sequence shown here is derived from an EMBL/GenBank/DDBJ whole genome shotgun (WGS) entry which is preliminary data.</text>
</comment>
<evidence type="ECO:0000313" key="1">
    <source>
        <dbReference type="EMBL" id="CAD8100973.1"/>
    </source>
</evidence>
<dbReference type="AlphaFoldDB" id="A0A8S1PE06"/>
<accession>A0A8S1PE06</accession>
<protein>
    <submittedName>
        <fullName evidence="1">Uncharacterized protein</fullName>
    </submittedName>
</protein>
<keyword evidence="2" id="KW-1185">Reference proteome</keyword>
<dbReference type="EMBL" id="CAJJDN010000075">
    <property type="protein sequence ID" value="CAD8100973.1"/>
    <property type="molecule type" value="Genomic_DNA"/>
</dbReference>
<organism evidence="1 2">
    <name type="scientific">Paramecium sonneborni</name>
    <dbReference type="NCBI Taxonomy" id="65129"/>
    <lineage>
        <taxon>Eukaryota</taxon>
        <taxon>Sar</taxon>
        <taxon>Alveolata</taxon>
        <taxon>Ciliophora</taxon>
        <taxon>Intramacronucleata</taxon>
        <taxon>Oligohymenophorea</taxon>
        <taxon>Peniculida</taxon>
        <taxon>Parameciidae</taxon>
        <taxon>Paramecium</taxon>
    </lineage>
</organism>
<gene>
    <name evidence="1" type="ORF">PSON_ATCC_30995.1.T0750032</name>
</gene>
<name>A0A8S1PE06_9CILI</name>
<evidence type="ECO:0000313" key="2">
    <source>
        <dbReference type="Proteomes" id="UP000692954"/>
    </source>
</evidence>
<reference evidence="1" key="1">
    <citation type="submission" date="2021-01" db="EMBL/GenBank/DDBJ databases">
        <authorList>
            <consortium name="Genoscope - CEA"/>
            <person name="William W."/>
        </authorList>
    </citation>
    <scope>NUCLEOTIDE SEQUENCE</scope>
</reference>
<dbReference type="Proteomes" id="UP000692954">
    <property type="component" value="Unassembled WGS sequence"/>
</dbReference>
<dbReference type="OrthoDB" id="320065at2759"/>